<evidence type="ECO:0000256" key="1">
    <source>
        <dbReference type="ARBA" id="ARBA00013267"/>
    </source>
</evidence>
<accession>M2QMC4</accession>
<evidence type="ECO:0000256" key="4">
    <source>
        <dbReference type="ARBA" id="ARBA00022741"/>
    </source>
</evidence>
<dbReference type="InterPro" id="IPR014729">
    <property type="entry name" value="Rossmann-like_a/b/a_fold"/>
</dbReference>
<dbReference type="InterPro" id="IPR012795">
    <property type="entry name" value="tRNA_Ile_lys_synt_N"/>
</dbReference>
<evidence type="ECO:0000256" key="6">
    <source>
        <dbReference type="ARBA" id="ARBA00048539"/>
    </source>
</evidence>
<dbReference type="HAMAP" id="MF_01161">
    <property type="entry name" value="tRNA_Ile_lys_synt"/>
    <property type="match status" value="1"/>
</dbReference>
<dbReference type="Proteomes" id="UP000016930">
    <property type="component" value="Unassembled WGS sequence"/>
</dbReference>
<dbReference type="STRING" id="914234.M2QMC4"/>
<keyword evidence="9" id="KW-1185">Reference proteome</keyword>
<feature type="domain" description="tRNA(Ile)-lysidine/2-thiocytidine synthase N-terminal" evidence="7">
    <location>
        <begin position="30"/>
        <end position="237"/>
    </location>
</feature>
<dbReference type="NCBIfam" id="TIGR02432">
    <property type="entry name" value="lysidine_TilS_N"/>
    <property type="match status" value="1"/>
</dbReference>
<evidence type="ECO:0000313" key="9">
    <source>
        <dbReference type="Proteomes" id="UP000016930"/>
    </source>
</evidence>
<dbReference type="GO" id="GO:0032267">
    <property type="term" value="F:tRNA(Ile)-lysidine synthase activity"/>
    <property type="evidence" value="ECO:0007669"/>
    <property type="project" value="UniProtKB-EC"/>
</dbReference>
<dbReference type="HOGENOM" id="CLU_035256_0_0_1"/>
<dbReference type="Gene3D" id="3.40.50.620">
    <property type="entry name" value="HUPs"/>
    <property type="match status" value="1"/>
</dbReference>
<evidence type="ECO:0000256" key="3">
    <source>
        <dbReference type="ARBA" id="ARBA00022694"/>
    </source>
</evidence>
<gene>
    <name evidence="8" type="ORF">CERSUDRAFT_49182</name>
</gene>
<dbReference type="EC" id="6.3.4.19" evidence="1"/>
<dbReference type="PANTHER" id="PTHR43033:SF1">
    <property type="entry name" value="TRNA(ILE)-LYSIDINE SYNTHASE-RELATED"/>
    <property type="match status" value="1"/>
</dbReference>
<dbReference type="AlphaFoldDB" id="M2QMC4"/>
<dbReference type="SUPFAM" id="SSF52402">
    <property type="entry name" value="Adenine nucleotide alpha hydrolases-like"/>
    <property type="match status" value="1"/>
</dbReference>
<dbReference type="EMBL" id="KB445795">
    <property type="protein sequence ID" value="EMD38198.1"/>
    <property type="molecule type" value="Genomic_DNA"/>
</dbReference>
<organism evidence="8 9">
    <name type="scientific">Ceriporiopsis subvermispora (strain B)</name>
    <name type="common">White-rot fungus</name>
    <name type="synonym">Gelatoporia subvermispora</name>
    <dbReference type="NCBI Taxonomy" id="914234"/>
    <lineage>
        <taxon>Eukaryota</taxon>
        <taxon>Fungi</taxon>
        <taxon>Dikarya</taxon>
        <taxon>Basidiomycota</taxon>
        <taxon>Agaricomycotina</taxon>
        <taxon>Agaricomycetes</taxon>
        <taxon>Polyporales</taxon>
        <taxon>Gelatoporiaceae</taxon>
        <taxon>Gelatoporia</taxon>
    </lineage>
</organism>
<evidence type="ECO:0000259" key="7">
    <source>
        <dbReference type="Pfam" id="PF01171"/>
    </source>
</evidence>
<sequence>MPPILPISGEEFLHYFRQCTPPRGWPPVLAVANSGGPDSTCLLYLLATLLKNTVDRDELPSEVVSVHVNHDLQKPSVTMAEVAEGTARTLGVKHLVTKVQWGAPPFPPRPAAGAPIEEIARYARHYALFRAMSESRAEAITYGHHADDQVETVVMRLAKGSGSHGLAGIRPVRRWGMGEATPLADFGLEGMRRWIVRPLLGVSKGRILATCEANCLPYTNDPTNFQPDLTIRNAIRHLINGTGNHESSAITGGAMLDEFPHLREALRTLRDLAARSERHGNVWEAVSVLAQRAHSSFFSVTTWINQSVLPSPPSTLLLPSKELLKITDGDVRRALVRRVLRFVSPRPWGSLSAEVGGSRTHLDHAVSKAWGYEDKKIRRSFSSGSDVLWVPHVLRSDGLVKEQGQDLTNGEPLWLVQRAPPFLKNIHLRKDKSDALVLDITDYVAGRLPLEILWDNRFGIELDPAVLPDHVVGALNCPGSSARVTIQPHTKWYLPRLVLSCPDQPDKVLADFHWNITSWKHKRPANVHSDPQWVRMAFVRSWDAV</sequence>
<dbReference type="OrthoDB" id="434144at2759"/>
<evidence type="ECO:0000256" key="5">
    <source>
        <dbReference type="ARBA" id="ARBA00022840"/>
    </source>
</evidence>
<dbReference type="PANTHER" id="PTHR43033">
    <property type="entry name" value="TRNA(ILE)-LYSIDINE SYNTHASE-RELATED"/>
    <property type="match status" value="1"/>
</dbReference>
<keyword evidence="3" id="KW-0819">tRNA processing</keyword>
<comment type="catalytic activity">
    <reaction evidence="6">
        <text>cytidine(34) in tRNA(Ile2) + L-lysine + ATP = lysidine(34) in tRNA(Ile2) + AMP + diphosphate + H(+)</text>
        <dbReference type="Rhea" id="RHEA:43744"/>
        <dbReference type="Rhea" id="RHEA-COMP:10625"/>
        <dbReference type="Rhea" id="RHEA-COMP:10670"/>
        <dbReference type="ChEBI" id="CHEBI:15378"/>
        <dbReference type="ChEBI" id="CHEBI:30616"/>
        <dbReference type="ChEBI" id="CHEBI:32551"/>
        <dbReference type="ChEBI" id="CHEBI:33019"/>
        <dbReference type="ChEBI" id="CHEBI:82748"/>
        <dbReference type="ChEBI" id="CHEBI:83665"/>
        <dbReference type="ChEBI" id="CHEBI:456215"/>
        <dbReference type="EC" id="6.3.4.19"/>
    </reaction>
</comment>
<dbReference type="Pfam" id="PF01171">
    <property type="entry name" value="ATP_bind_3"/>
    <property type="match status" value="1"/>
</dbReference>
<reference evidence="8 9" key="1">
    <citation type="journal article" date="2012" name="Proc. Natl. Acad. Sci. U.S.A.">
        <title>Comparative genomics of Ceriporiopsis subvermispora and Phanerochaete chrysosporium provide insight into selective ligninolysis.</title>
        <authorList>
            <person name="Fernandez-Fueyo E."/>
            <person name="Ruiz-Duenas F.J."/>
            <person name="Ferreira P."/>
            <person name="Floudas D."/>
            <person name="Hibbett D.S."/>
            <person name="Canessa P."/>
            <person name="Larrondo L.F."/>
            <person name="James T.Y."/>
            <person name="Seelenfreund D."/>
            <person name="Lobos S."/>
            <person name="Polanco R."/>
            <person name="Tello M."/>
            <person name="Honda Y."/>
            <person name="Watanabe T."/>
            <person name="Watanabe T."/>
            <person name="Ryu J.S."/>
            <person name="Kubicek C.P."/>
            <person name="Schmoll M."/>
            <person name="Gaskell J."/>
            <person name="Hammel K.E."/>
            <person name="St John F.J."/>
            <person name="Vanden Wymelenberg A."/>
            <person name="Sabat G."/>
            <person name="Splinter BonDurant S."/>
            <person name="Syed K."/>
            <person name="Yadav J.S."/>
            <person name="Doddapaneni H."/>
            <person name="Subramanian V."/>
            <person name="Lavin J.L."/>
            <person name="Oguiza J.A."/>
            <person name="Perez G."/>
            <person name="Pisabarro A.G."/>
            <person name="Ramirez L."/>
            <person name="Santoyo F."/>
            <person name="Master E."/>
            <person name="Coutinho P.M."/>
            <person name="Henrissat B."/>
            <person name="Lombard V."/>
            <person name="Magnuson J.K."/>
            <person name="Kuees U."/>
            <person name="Hori C."/>
            <person name="Igarashi K."/>
            <person name="Samejima M."/>
            <person name="Held B.W."/>
            <person name="Barry K.W."/>
            <person name="LaButti K.M."/>
            <person name="Lapidus A."/>
            <person name="Lindquist E.A."/>
            <person name="Lucas S.M."/>
            <person name="Riley R."/>
            <person name="Salamov A.A."/>
            <person name="Hoffmeister D."/>
            <person name="Schwenk D."/>
            <person name="Hadar Y."/>
            <person name="Yarden O."/>
            <person name="de Vries R.P."/>
            <person name="Wiebenga A."/>
            <person name="Stenlid J."/>
            <person name="Eastwood D."/>
            <person name="Grigoriev I.V."/>
            <person name="Berka R.M."/>
            <person name="Blanchette R.A."/>
            <person name="Kersten P."/>
            <person name="Martinez A.T."/>
            <person name="Vicuna R."/>
            <person name="Cullen D."/>
        </authorList>
    </citation>
    <scope>NUCLEOTIDE SEQUENCE [LARGE SCALE GENOMIC DNA]</scope>
    <source>
        <strain evidence="8 9">B</strain>
    </source>
</reference>
<name>M2QMC4_CERS8</name>
<keyword evidence="5" id="KW-0067">ATP-binding</keyword>
<dbReference type="CDD" id="cd01992">
    <property type="entry name" value="TilS_N"/>
    <property type="match status" value="1"/>
</dbReference>
<dbReference type="InterPro" id="IPR012094">
    <property type="entry name" value="tRNA_Ile_lys_synt"/>
</dbReference>
<keyword evidence="4" id="KW-0547">Nucleotide-binding</keyword>
<evidence type="ECO:0000256" key="2">
    <source>
        <dbReference type="ARBA" id="ARBA00022598"/>
    </source>
</evidence>
<dbReference type="GO" id="GO:0008033">
    <property type="term" value="P:tRNA processing"/>
    <property type="evidence" value="ECO:0007669"/>
    <property type="project" value="UniProtKB-KW"/>
</dbReference>
<dbReference type="InterPro" id="IPR011063">
    <property type="entry name" value="TilS/TtcA_N"/>
</dbReference>
<protein>
    <recommendedName>
        <fullName evidence="1">tRNA(Ile)-lysidine synthetase</fullName>
        <ecNumber evidence="1">6.3.4.19</ecNumber>
    </recommendedName>
</protein>
<proteinExistence type="inferred from homology"/>
<keyword evidence="2" id="KW-0436">Ligase</keyword>
<dbReference type="GO" id="GO:0005524">
    <property type="term" value="F:ATP binding"/>
    <property type="evidence" value="ECO:0007669"/>
    <property type="project" value="UniProtKB-KW"/>
</dbReference>
<evidence type="ECO:0000313" key="8">
    <source>
        <dbReference type="EMBL" id="EMD38198.1"/>
    </source>
</evidence>